<evidence type="ECO:0000313" key="6">
    <source>
        <dbReference type="Proteomes" id="UP000799772"/>
    </source>
</evidence>
<accession>A0A9P4ILF4</accession>
<keyword evidence="6" id="KW-1185">Reference proteome</keyword>
<sequence length="531" mass="59136">MNGYATINDLGDVNAQLRAFKDSDERRDAFVQDLVKRYSDLQIAHRALVHDFENEKQSRRTWQERFEVVERTTNILQGNVNNNCFALALIDGDGAIFQDALLQSANEGGSDAAHKLHTEIKNHLQSIYAASSSWAVCVQIFINLEGLAKKLYSCGIVKSVTDMYAFARAFSLNQPLFNIVDVGSGKERADHKIKEMLRLFIANQQCKHVILGGISHDNGYLPGLDQWRYDQATYSRISLLETTPSEPGFLALNFRTMRCPSLFRSEHLPAKPMNIALPVQTSMQPPIQPPIQPPKSQTLATQSPLMSTPQRQMPPILPTPPVSSGVPLVPRTPDPAPTLHPLLNNGRSKSVSSTQSNGSITPAQSAATPSPSESTWATIGNKGKTTSSYSIAPTPRRDRPFILLNAFDQRLDVPISKARASFEGLDMRIKRSGKVCNNYHIIGKCNEYGCEYDHGVRLGEGERTALRIKARQKSCPDLLDCRDPHCIYGHQCVWGSSCAYGEDCFFHATHKMDRTPVMRLFENDEIQLIQA</sequence>
<feature type="domain" description="DUF7923" evidence="2">
    <location>
        <begin position="81"/>
        <end position="263"/>
    </location>
</feature>
<dbReference type="InterPro" id="IPR057654">
    <property type="entry name" value="Znf-CCCH_tandem"/>
</dbReference>
<dbReference type="OrthoDB" id="2270193at2759"/>
<dbReference type="InterPro" id="IPR000571">
    <property type="entry name" value="Znf_CCCH"/>
</dbReference>
<feature type="compositionally biased region" description="Polar residues" evidence="1">
    <location>
        <begin position="295"/>
        <end position="311"/>
    </location>
</feature>
<evidence type="ECO:0008006" key="7">
    <source>
        <dbReference type="Google" id="ProtNLM"/>
    </source>
</evidence>
<evidence type="ECO:0000313" key="5">
    <source>
        <dbReference type="EMBL" id="KAF2101400.1"/>
    </source>
</evidence>
<feature type="compositionally biased region" description="Polar residues" evidence="1">
    <location>
        <begin position="345"/>
        <end position="391"/>
    </location>
</feature>
<gene>
    <name evidence="5" type="ORF">NA57DRAFT_72843</name>
</gene>
<evidence type="ECO:0000259" key="3">
    <source>
        <dbReference type="Pfam" id="PF25542"/>
    </source>
</evidence>
<feature type="domain" description="C3H1-type" evidence="3">
    <location>
        <begin position="428"/>
        <end position="455"/>
    </location>
</feature>
<dbReference type="PANTHER" id="PTHR37543:SF1">
    <property type="entry name" value="CCCH ZINC FINGER DNA BINDING PROTEIN (AFU_ORTHOLOGUE AFUA_5G12760)"/>
    <property type="match status" value="1"/>
</dbReference>
<evidence type="ECO:0000256" key="1">
    <source>
        <dbReference type="SAM" id="MobiDB-lite"/>
    </source>
</evidence>
<protein>
    <recommendedName>
        <fullName evidence="7">C3H1-type domain-containing protein</fullName>
    </recommendedName>
</protein>
<evidence type="ECO:0000259" key="4">
    <source>
        <dbReference type="Pfam" id="PF25543"/>
    </source>
</evidence>
<dbReference type="Pfam" id="PF25540">
    <property type="entry name" value="DUF7923"/>
    <property type="match status" value="1"/>
</dbReference>
<dbReference type="Pfam" id="PF25543">
    <property type="entry name" value="zf-CCCH_tandem"/>
    <property type="match status" value="1"/>
</dbReference>
<comment type="caution">
    <text evidence="5">The sequence shown here is derived from an EMBL/GenBank/DDBJ whole genome shotgun (WGS) entry which is preliminary data.</text>
</comment>
<feature type="region of interest" description="Disordered" evidence="1">
    <location>
        <begin position="287"/>
        <end position="392"/>
    </location>
</feature>
<dbReference type="Pfam" id="PF25542">
    <property type="entry name" value="zf-CCCH_12"/>
    <property type="match status" value="1"/>
</dbReference>
<evidence type="ECO:0000259" key="2">
    <source>
        <dbReference type="Pfam" id="PF25540"/>
    </source>
</evidence>
<dbReference type="Proteomes" id="UP000799772">
    <property type="component" value="Unassembled WGS sequence"/>
</dbReference>
<reference evidence="5" key="1">
    <citation type="journal article" date="2020" name="Stud. Mycol.">
        <title>101 Dothideomycetes genomes: a test case for predicting lifestyles and emergence of pathogens.</title>
        <authorList>
            <person name="Haridas S."/>
            <person name="Albert R."/>
            <person name="Binder M."/>
            <person name="Bloem J."/>
            <person name="Labutti K."/>
            <person name="Salamov A."/>
            <person name="Andreopoulos B."/>
            <person name="Baker S."/>
            <person name="Barry K."/>
            <person name="Bills G."/>
            <person name="Bluhm B."/>
            <person name="Cannon C."/>
            <person name="Castanera R."/>
            <person name="Culley D."/>
            <person name="Daum C."/>
            <person name="Ezra D."/>
            <person name="Gonzalez J."/>
            <person name="Henrissat B."/>
            <person name="Kuo A."/>
            <person name="Liang C."/>
            <person name="Lipzen A."/>
            <person name="Lutzoni F."/>
            <person name="Magnuson J."/>
            <person name="Mondo S."/>
            <person name="Nolan M."/>
            <person name="Ohm R."/>
            <person name="Pangilinan J."/>
            <person name="Park H.-J."/>
            <person name="Ramirez L."/>
            <person name="Alfaro M."/>
            <person name="Sun H."/>
            <person name="Tritt A."/>
            <person name="Yoshinaga Y."/>
            <person name="Zwiers L.-H."/>
            <person name="Turgeon B."/>
            <person name="Goodwin S."/>
            <person name="Spatafora J."/>
            <person name="Crous P."/>
            <person name="Grigoriev I."/>
        </authorList>
    </citation>
    <scope>NUCLEOTIDE SEQUENCE</scope>
    <source>
        <strain evidence="5">CBS 133067</strain>
    </source>
</reference>
<dbReference type="AlphaFoldDB" id="A0A9P4ILF4"/>
<proteinExistence type="predicted"/>
<name>A0A9P4ILF4_9PEZI</name>
<feature type="domain" description="Tandem CCCH zinc finger" evidence="4">
    <location>
        <begin position="465"/>
        <end position="514"/>
    </location>
</feature>
<dbReference type="PANTHER" id="PTHR37543">
    <property type="entry name" value="CCCH ZINC FINGER DNA BINDING PROTEIN (AFU_ORTHOLOGUE AFUA_5G12760)"/>
    <property type="match status" value="1"/>
</dbReference>
<organism evidence="5 6">
    <name type="scientific">Rhizodiscina lignyota</name>
    <dbReference type="NCBI Taxonomy" id="1504668"/>
    <lineage>
        <taxon>Eukaryota</taxon>
        <taxon>Fungi</taxon>
        <taxon>Dikarya</taxon>
        <taxon>Ascomycota</taxon>
        <taxon>Pezizomycotina</taxon>
        <taxon>Dothideomycetes</taxon>
        <taxon>Pleosporomycetidae</taxon>
        <taxon>Aulographales</taxon>
        <taxon>Rhizodiscinaceae</taxon>
        <taxon>Rhizodiscina</taxon>
    </lineage>
</organism>
<dbReference type="InterPro" id="IPR057683">
    <property type="entry name" value="DUF7923"/>
</dbReference>
<dbReference type="EMBL" id="ML978123">
    <property type="protein sequence ID" value="KAF2101400.1"/>
    <property type="molecule type" value="Genomic_DNA"/>
</dbReference>